<sequence length="206" mass="24213">MELLESIGSWAGYIAIALFFIFKNGAQKYVDEKAKNLATIEDTGKITNEVENVKSQFHRQSHAWKWVFEKEYEILKDVWNSSWEFQAAARSLRPMMDFVPEDDEEKKKMFEDRYKTYIDSANEFKDVVYKNKPFIPPVVYETCLSLKDIVSDFQIDFELSYIQKLRGPDWKRLTESVEKLNSTLDELNDNIREHVHGNLNAAQPEP</sequence>
<dbReference type="Proteomes" id="UP000366872">
    <property type="component" value="Unassembled WGS sequence"/>
</dbReference>
<evidence type="ECO:0000313" key="3">
    <source>
        <dbReference type="Proteomes" id="UP000366872"/>
    </source>
</evidence>
<evidence type="ECO:0008006" key="4">
    <source>
        <dbReference type="Google" id="ProtNLM"/>
    </source>
</evidence>
<dbReference type="AlphaFoldDB" id="A0A6C2TVZ6"/>
<gene>
    <name evidence="2" type="ORF">PDESU_00385</name>
</gene>
<keyword evidence="3" id="KW-1185">Reference proteome</keyword>
<name>A0A6C2TVZ6_PONDE</name>
<accession>A0A6C2TVZ6</accession>
<evidence type="ECO:0000256" key="1">
    <source>
        <dbReference type="SAM" id="Coils"/>
    </source>
</evidence>
<organism evidence="2 3">
    <name type="scientific">Pontiella desulfatans</name>
    <dbReference type="NCBI Taxonomy" id="2750659"/>
    <lineage>
        <taxon>Bacteria</taxon>
        <taxon>Pseudomonadati</taxon>
        <taxon>Kiritimatiellota</taxon>
        <taxon>Kiritimatiellia</taxon>
        <taxon>Kiritimatiellales</taxon>
        <taxon>Pontiellaceae</taxon>
        <taxon>Pontiella</taxon>
    </lineage>
</organism>
<keyword evidence="1" id="KW-0175">Coiled coil</keyword>
<proteinExistence type="predicted"/>
<feature type="coiled-coil region" evidence="1">
    <location>
        <begin position="170"/>
        <end position="197"/>
    </location>
</feature>
<reference evidence="2 3" key="1">
    <citation type="submission" date="2019-04" db="EMBL/GenBank/DDBJ databases">
        <authorList>
            <person name="Van Vliet M D."/>
        </authorList>
    </citation>
    <scope>NUCLEOTIDE SEQUENCE [LARGE SCALE GENOMIC DNA]</scope>
    <source>
        <strain evidence="2 3">F1</strain>
    </source>
</reference>
<evidence type="ECO:0000313" key="2">
    <source>
        <dbReference type="EMBL" id="VGO11838.1"/>
    </source>
</evidence>
<protein>
    <recommendedName>
        <fullName evidence="4">Chromosome partition protein Smc</fullName>
    </recommendedName>
</protein>
<dbReference type="EMBL" id="CAAHFG010000001">
    <property type="protein sequence ID" value="VGO11838.1"/>
    <property type="molecule type" value="Genomic_DNA"/>
</dbReference>